<protein>
    <submittedName>
        <fullName evidence="6">TPR repeat-containing protein</fullName>
    </submittedName>
</protein>
<dbReference type="RefSeq" id="WP_079556703.1">
    <property type="nucleotide sequence ID" value="NZ_CP021904.1"/>
</dbReference>
<evidence type="ECO:0000256" key="4">
    <source>
        <dbReference type="SAM" id="Phobius"/>
    </source>
</evidence>
<dbReference type="SMART" id="SM00287">
    <property type="entry name" value="SH3b"/>
    <property type="match status" value="1"/>
</dbReference>
<keyword evidence="4" id="KW-1133">Transmembrane helix</keyword>
<keyword evidence="4" id="KW-0812">Transmembrane</keyword>
<dbReference type="PROSITE" id="PS50293">
    <property type="entry name" value="TPR_REGION"/>
    <property type="match status" value="1"/>
</dbReference>
<dbReference type="Pfam" id="PF08239">
    <property type="entry name" value="SH3_3"/>
    <property type="match status" value="1"/>
</dbReference>
<dbReference type="InterPro" id="IPR019734">
    <property type="entry name" value="TPR_rpt"/>
</dbReference>
<dbReference type="Gene3D" id="2.30.30.40">
    <property type="entry name" value="SH3 Domains"/>
    <property type="match status" value="1"/>
</dbReference>
<keyword evidence="7" id="KW-1185">Reference proteome</keyword>
<dbReference type="Proteomes" id="UP000191055">
    <property type="component" value="Unassembled WGS sequence"/>
</dbReference>
<sequence>MKLSHIYIITILFIFFTSFSAKADFNLIIERANQHYMESEYEEAIELYEEVLTSGMVSADLYYNLANAYYRHGYLPSAILNYERALLLAPQDRDIRHNLNLAYSQITDNIEPVGEFFLVRWFASFRNSANPDTWAWISIITFILFLTGLLFYFFSRTIIFRKISFFLALLGVLVSGISFAFANNQKQRLENRNRAIVFSPSVTVRSAPEARGTELFVLHSGTRVRILQVIGNWYEIEIEDGNVGWVHAEHLEVI</sequence>
<evidence type="ECO:0000256" key="1">
    <source>
        <dbReference type="ARBA" id="ARBA00022737"/>
    </source>
</evidence>
<evidence type="ECO:0000256" key="2">
    <source>
        <dbReference type="ARBA" id="ARBA00022803"/>
    </source>
</evidence>
<reference evidence="7" key="1">
    <citation type="submission" date="2017-02" db="EMBL/GenBank/DDBJ databases">
        <authorList>
            <person name="Varghese N."/>
            <person name="Submissions S."/>
        </authorList>
    </citation>
    <scope>NUCLEOTIDE SEQUENCE [LARGE SCALE GENOMIC DNA]</scope>
    <source>
        <strain evidence="7">DSM 24412</strain>
    </source>
</reference>
<dbReference type="SMART" id="SM00028">
    <property type="entry name" value="TPR"/>
    <property type="match status" value="2"/>
</dbReference>
<feature type="repeat" description="TPR" evidence="3">
    <location>
        <begin position="59"/>
        <end position="92"/>
    </location>
</feature>
<accession>A0A1T5CYU7</accession>
<dbReference type="STRING" id="889453.SAMN03080601_00916"/>
<dbReference type="InterPro" id="IPR013105">
    <property type="entry name" value="TPR_2"/>
</dbReference>
<dbReference type="InterPro" id="IPR003646">
    <property type="entry name" value="SH3-like_bac-type"/>
</dbReference>
<dbReference type="EMBL" id="FUYV01000004">
    <property type="protein sequence ID" value="SKB64400.1"/>
    <property type="molecule type" value="Genomic_DNA"/>
</dbReference>
<name>A0A1T5CYU7_9BACT</name>
<dbReference type="PROSITE" id="PS50005">
    <property type="entry name" value="TPR"/>
    <property type="match status" value="1"/>
</dbReference>
<organism evidence="6 7">
    <name type="scientific">Alkalitalea saponilacus</name>
    <dbReference type="NCBI Taxonomy" id="889453"/>
    <lineage>
        <taxon>Bacteria</taxon>
        <taxon>Pseudomonadati</taxon>
        <taxon>Bacteroidota</taxon>
        <taxon>Bacteroidia</taxon>
        <taxon>Marinilabiliales</taxon>
        <taxon>Marinilabiliaceae</taxon>
        <taxon>Alkalitalea</taxon>
    </lineage>
</organism>
<dbReference type="Pfam" id="PF07719">
    <property type="entry name" value="TPR_2"/>
    <property type="match status" value="1"/>
</dbReference>
<gene>
    <name evidence="6" type="ORF">SAMN03080601_00916</name>
</gene>
<keyword evidence="1" id="KW-0677">Repeat</keyword>
<feature type="transmembrane region" description="Helical" evidence="4">
    <location>
        <begin position="163"/>
        <end position="182"/>
    </location>
</feature>
<dbReference type="AlphaFoldDB" id="A0A1T5CYU7"/>
<evidence type="ECO:0000259" key="5">
    <source>
        <dbReference type="SMART" id="SM00287"/>
    </source>
</evidence>
<evidence type="ECO:0000256" key="3">
    <source>
        <dbReference type="PROSITE-ProRule" id="PRU00339"/>
    </source>
</evidence>
<feature type="domain" description="SH3b" evidence="5">
    <location>
        <begin position="192"/>
        <end position="254"/>
    </location>
</feature>
<keyword evidence="2 3" id="KW-0802">TPR repeat</keyword>
<proteinExistence type="predicted"/>
<feature type="transmembrane region" description="Helical" evidence="4">
    <location>
        <begin position="134"/>
        <end position="154"/>
    </location>
</feature>
<dbReference type="Gene3D" id="1.25.40.10">
    <property type="entry name" value="Tetratricopeptide repeat domain"/>
    <property type="match status" value="1"/>
</dbReference>
<evidence type="ECO:0000313" key="6">
    <source>
        <dbReference type="EMBL" id="SKB64400.1"/>
    </source>
</evidence>
<evidence type="ECO:0000313" key="7">
    <source>
        <dbReference type="Proteomes" id="UP000191055"/>
    </source>
</evidence>
<dbReference type="InterPro" id="IPR011990">
    <property type="entry name" value="TPR-like_helical_dom_sf"/>
</dbReference>
<dbReference type="SUPFAM" id="SSF48452">
    <property type="entry name" value="TPR-like"/>
    <property type="match status" value="1"/>
</dbReference>
<keyword evidence="4" id="KW-0472">Membrane</keyword>